<dbReference type="OrthoDB" id="3861448at2"/>
<evidence type="ECO:0000256" key="2">
    <source>
        <dbReference type="ARBA" id="ARBA00022676"/>
    </source>
</evidence>
<dbReference type="InterPro" id="IPR050194">
    <property type="entry name" value="Glycosyltransferase_grp1"/>
</dbReference>
<proteinExistence type="predicted"/>
<reference evidence="5 6" key="1">
    <citation type="journal article" date="2015" name="Stand. Genomic Sci.">
        <title>Genomic Encyclopedia of Bacterial and Archaeal Type Strains, Phase III: the genomes of soil and plant-associated and newly described type strains.</title>
        <authorList>
            <person name="Whitman W.B."/>
            <person name="Woyke T."/>
            <person name="Klenk H.P."/>
            <person name="Zhou Y."/>
            <person name="Lilburn T.G."/>
            <person name="Beck B.J."/>
            <person name="De Vos P."/>
            <person name="Vandamme P."/>
            <person name="Eisen J.A."/>
            <person name="Garrity G."/>
            <person name="Hugenholtz P."/>
            <person name="Kyrpides N.C."/>
        </authorList>
    </citation>
    <scope>NUCLEOTIDE SEQUENCE [LARGE SCALE GENOMIC DNA]</scope>
    <source>
        <strain evidence="5 6">S2T63</strain>
    </source>
</reference>
<dbReference type="GO" id="GO:0016758">
    <property type="term" value="F:hexosyltransferase activity"/>
    <property type="evidence" value="ECO:0007669"/>
    <property type="project" value="TreeGrafter"/>
</dbReference>
<dbReference type="Pfam" id="PF13692">
    <property type="entry name" value="Glyco_trans_1_4"/>
    <property type="match status" value="1"/>
</dbReference>
<dbReference type="RefSeq" id="WP_121060382.1">
    <property type="nucleotide sequence ID" value="NZ_RCDB01000003.1"/>
</dbReference>
<evidence type="ECO:0000256" key="3">
    <source>
        <dbReference type="ARBA" id="ARBA00022679"/>
    </source>
</evidence>
<dbReference type="GO" id="GO:1901137">
    <property type="term" value="P:carbohydrate derivative biosynthetic process"/>
    <property type="evidence" value="ECO:0007669"/>
    <property type="project" value="UniProtKB-ARBA"/>
</dbReference>
<gene>
    <name evidence="5" type="ORF">C7474_2547</name>
</gene>
<dbReference type="SUPFAM" id="SSF53756">
    <property type="entry name" value="UDP-Glycosyltransferase/glycogen phosphorylase"/>
    <property type="match status" value="1"/>
</dbReference>
<dbReference type="Gene3D" id="3.40.50.2000">
    <property type="entry name" value="Glycogen Phosphorylase B"/>
    <property type="match status" value="2"/>
</dbReference>
<evidence type="ECO:0000313" key="5">
    <source>
        <dbReference type="EMBL" id="RLK47948.1"/>
    </source>
</evidence>
<feature type="domain" description="Glycosyltransferase subfamily 4-like N-terminal" evidence="4">
    <location>
        <begin position="13"/>
        <end position="110"/>
    </location>
</feature>
<organism evidence="5 6">
    <name type="scientific">Microbacterium telephonicum</name>
    <dbReference type="NCBI Taxonomy" id="1714841"/>
    <lineage>
        <taxon>Bacteria</taxon>
        <taxon>Bacillati</taxon>
        <taxon>Actinomycetota</taxon>
        <taxon>Actinomycetes</taxon>
        <taxon>Micrococcales</taxon>
        <taxon>Microbacteriaceae</taxon>
        <taxon>Microbacterium</taxon>
    </lineage>
</organism>
<accession>A0A498C5R3</accession>
<name>A0A498C5R3_9MICO</name>
<comment type="caution">
    <text evidence="5">The sequence shown here is derived from an EMBL/GenBank/DDBJ whole genome shotgun (WGS) entry which is preliminary data.</text>
</comment>
<keyword evidence="2" id="KW-0328">Glycosyltransferase</keyword>
<dbReference type="Proteomes" id="UP000273158">
    <property type="component" value="Unassembled WGS sequence"/>
</dbReference>
<evidence type="ECO:0000256" key="1">
    <source>
        <dbReference type="ARBA" id="ARBA00021292"/>
    </source>
</evidence>
<dbReference type="AlphaFoldDB" id="A0A498C5R3"/>
<dbReference type="InterPro" id="IPR028098">
    <property type="entry name" value="Glyco_trans_4-like_N"/>
</dbReference>
<evidence type="ECO:0000313" key="6">
    <source>
        <dbReference type="Proteomes" id="UP000273158"/>
    </source>
</evidence>
<keyword evidence="3 5" id="KW-0808">Transferase</keyword>
<protein>
    <recommendedName>
        <fullName evidence="1">D-inositol 3-phosphate glycosyltransferase</fullName>
    </recommendedName>
</protein>
<evidence type="ECO:0000259" key="4">
    <source>
        <dbReference type="Pfam" id="PF13439"/>
    </source>
</evidence>
<dbReference type="EMBL" id="RCDB01000003">
    <property type="protein sequence ID" value="RLK47948.1"/>
    <property type="molecule type" value="Genomic_DNA"/>
</dbReference>
<sequence length="417" mass="45055">MRILVYPHDLELGGSQLNAIEIAAAVRDRGHDVIVFGRRGALNARIDALGLEFVDAPAPGRRPSPTTARALVELVRRREIDVLHGYEWPPTLDAVLAARSVPDVRVVSTVMSMSVPPFVPRSVDLIVGTEQIAEAERQAGRARVSVLEPPVDLTFNDGDAEVGAGAFRARWGVRDDEVLVVAVTRLAHELKLEGILTAIDAMRDVPRNAPVRLIVVGDGPAADTVGERAAAVNDELGHARVILTGGMLDPRPAYAAADVAIGMGGSALRALAYGAPLIVQGERGYWRTLTPDSLPEFLWAGWYGIGAETAAGSAAFHTELSPLLIDPALRERLARFGRRVVAERFSTEGAADRQLARYEEAMARPTATDTAAEAAALARYARYYALKRMRRLVRRERSDDFNARPVALTSAGRRGDS</sequence>
<dbReference type="Pfam" id="PF13439">
    <property type="entry name" value="Glyco_transf_4"/>
    <property type="match status" value="1"/>
</dbReference>
<keyword evidence="6" id="KW-1185">Reference proteome</keyword>
<dbReference type="PANTHER" id="PTHR45947:SF3">
    <property type="entry name" value="SULFOQUINOVOSYL TRANSFERASE SQD2"/>
    <property type="match status" value="1"/>
</dbReference>
<dbReference type="PANTHER" id="PTHR45947">
    <property type="entry name" value="SULFOQUINOVOSYL TRANSFERASE SQD2"/>
    <property type="match status" value="1"/>
</dbReference>